<dbReference type="PANTHER" id="PTHR23513:SF11">
    <property type="entry name" value="STAPHYLOFERRIN A TRANSPORTER"/>
    <property type="match status" value="1"/>
</dbReference>
<sequence length="421" mass="43758">MVANSSPHAESENSVTDPPGREGARAGYGAVFAVKEFRAVFAAHLLSVLGGVLAEVSLAVLVFRHTGSAPLTALVFALGFLPYALSGIVLSGIADRYPPRRVLVACDLLSACCVALMAVPATPLAALFPLRLAVAMIAPLFTGTRAASLTDILTGDRYVLGRSLIRIVSQSSQIIGYGLGGLLLAWVEPRTALRVTVLTFIGSALLLRLGTRARPARELRSGSMARDSIASTGRLLADARVRSLLLMWWVPPMFFVVAEGVAAPFADACGAGSAGFGLFLAAMPAGTVVSEALIGSLLGSAARDRLALPLMTVSLLPMIAFVVRPPLPLAVGFMLLTGLCAGYTLGIDRWFVQAVAENVRGRAMSLLGAGIMTFQGLGMAAGGAVAAAVPPYRVICAAGLLGTVSVLGVRRSVRRHHFRSG</sequence>
<feature type="transmembrane region" description="Helical" evidence="7">
    <location>
        <begin position="329"/>
        <end position="351"/>
    </location>
</feature>
<dbReference type="EMBL" id="WBMS02000006">
    <property type="protein sequence ID" value="MWA00809.1"/>
    <property type="molecule type" value="Genomic_DNA"/>
</dbReference>
<feature type="transmembrane region" description="Helical" evidence="7">
    <location>
        <begin position="41"/>
        <end position="63"/>
    </location>
</feature>
<proteinExistence type="predicted"/>
<accession>A0A6I4ME08</accession>
<feature type="transmembrane region" description="Helical" evidence="7">
    <location>
        <begin position="125"/>
        <end position="143"/>
    </location>
</feature>
<evidence type="ECO:0000313" key="8">
    <source>
        <dbReference type="EMBL" id="MWA00809.1"/>
    </source>
</evidence>
<feature type="transmembrane region" description="Helical" evidence="7">
    <location>
        <begin position="272"/>
        <end position="294"/>
    </location>
</feature>
<feature type="transmembrane region" description="Helical" evidence="7">
    <location>
        <begin position="306"/>
        <end position="323"/>
    </location>
</feature>
<feature type="transmembrane region" description="Helical" evidence="7">
    <location>
        <begin position="392"/>
        <end position="409"/>
    </location>
</feature>
<organism evidence="8 9">
    <name type="scientific">Actinomadura physcomitrii</name>
    <dbReference type="NCBI Taxonomy" id="2650748"/>
    <lineage>
        <taxon>Bacteria</taxon>
        <taxon>Bacillati</taxon>
        <taxon>Actinomycetota</taxon>
        <taxon>Actinomycetes</taxon>
        <taxon>Streptosporangiales</taxon>
        <taxon>Thermomonosporaceae</taxon>
        <taxon>Actinomadura</taxon>
    </lineage>
</organism>
<dbReference type="GO" id="GO:0005886">
    <property type="term" value="C:plasma membrane"/>
    <property type="evidence" value="ECO:0007669"/>
    <property type="project" value="UniProtKB-SubCell"/>
</dbReference>
<feature type="transmembrane region" description="Helical" evidence="7">
    <location>
        <begin position="363"/>
        <end position="386"/>
    </location>
</feature>
<dbReference type="SUPFAM" id="SSF103473">
    <property type="entry name" value="MFS general substrate transporter"/>
    <property type="match status" value="1"/>
</dbReference>
<name>A0A6I4ME08_9ACTN</name>
<feature type="transmembrane region" description="Helical" evidence="7">
    <location>
        <begin position="69"/>
        <end position="90"/>
    </location>
</feature>
<feature type="transmembrane region" description="Helical" evidence="7">
    <location>
        <begin position="164"/>
        <end position="186"/>
    </location>
</feature>
<feature type="transmembrane region" description="Helical" evidence="7">
    <location>
        <begin position="102"/>
        <end position="119"/>
    </location>
</feature>
<dbReference type="PANTHER" id="PTHR23513">
    <property type="entry name" value="INTEGRAL MEMBRANE EFFLUX PROTEIN-RELATED"/>
    <property type="match status" value="1"/>
</dbReference>
<evidence type="ECO:0000256" key="7">
    <source>
        <dbReference type="SAM" id="Phobius"/>
    </source>
</evidence>
<dbReference type="GO" id="GO:0022857">
    <property type="term" value="F:transmembrane transporter activity"/>
    <property type="evidence" value="ECO:0007669"/>
    <property type="project" value="InterPro"/>
</dbReference>
<evidence type="ECO:0000256" key="2">
    <source>
        <dbReference type="ARBA" id="ARBA00022475"/>
    </source>
</evidence>
<dbReference type="Gene3D" id="1.20.1250.20">
    <property type="entry name" value="MFS general substrate transporter like domains"/>
    <property type="match status" value="1"/>
</dbReference>
<dbReference type="CDD" id="cd06173">
    <property type="entry name" value="MFS_MefA_like"/>
    <property type="match status" value="1"/>
</dbReference>
<evidence type="ECO:0000256" key="6">
    <source>
        <dbReference type="SAM" id="MobiDB-lite"/>
    </source>
</evidence>
<evidence type="ECO:0000256" key="1">
    <source>
        <dbReference type="ARBA" id="ARBA00004651"/>
    </source>
</evidence>
<dbReference type="InterPro" id="IPR011701">
    <property type="entry name" value="MFS"/>
</dbReference>
<keyword evidence="4 7" id="KW-1133">Transmembrane helix</keyword>
<feature type="transmembrane region" description="Helical" evidence="7">
    <location>
        <begin position="244"/>
        <end position="266"/>
    </location>
</feature>
<comment type="caution">
    <text evidence="8">The sequence shown here is derived from an EMBL/GenBank/DDBJ whole genome shotgun (WGS) entry which is preliminary data.</text>
</comment>
<dbReference type="Pfam" id="PF07690">
    <property type="entry name" value="MFS_1"/>
    <property type="match status" value="1"/>
</dbReference>
<keyword evidence="3 7" id="KW-0812">Transmembrane</keyword>
<evidence type="ECO:0000256" key="4">
    <source>
        <dbReference type="ARBA" id="ARBA00022989"/>
    </source>
</evidence>
<keyword evidence="9" id="KW-1185">Reference proteome</keyword>
<dbReference type="InterPro" id="IPR036259">
    <property type="entry name" value="MFS_trans_sf"/>
</dbReference>
<evidence type="ECO:0000313" key="9">
    <source>
        <dbReference type="Proteomes" id="UP000462055"/>
    </source>
</evidence>
<dbReference type="Proteomes" id="UP000462055">
    <property type="component" value="Unassembled WGS sequence"/>
</dbReference>
<evidence type="ECO:0000256" key="5">
    <source>
        <dbReference type="ARBA" id="ARBA00023136"/>
    </source>
</evidence>
<gene>
    <name evidence="8" type="ORF">F8568_010540</name>
</gene>
<keyword evidence="2" id="KW-1003">Cell membrane</keyword>
<feature type="transmembrane region" description="Helical" evidence="7">
    <location>
        <begin position="192"/>
        <end position="210"/>
    </location>
</feature>
<reference evidence="8" key="1">
    <citation type="submission" date="2019-12" db="EMBL/GenBank/DDBJ databases">
        <title>Actinomadura physcomitrii sp. nov., a novel actinomycete isolated from moss [Physcomitrium sphaericum (Ludw) Fuernr].</title>
        <authorList>
            <person name="Zhuang X."/>
        </authorList>
    </citation>
    <scope>NUCLEOTIDE SEQUENCE [LARGE SCALE GENOMIC DNA]</scope>
    <source>
        <strain evidence="8">LD22</strain>
    </source>
</reference>
<feature type="region of interest" description="Disordered" evidence="6">
    <location>
        <begin position="1"/>
        <end position="22"/>
    </location>
</feature>
<feature type="compositionally biased region" description="Polar residues" evidence="6">
    <location>
        <begin position="1"/>
        <end position="16"/>
    </location>
</feature>
<comment type="subcellular location">
    <subcellularLocation>
        <location evidence="1">Cell membrane</location>
        <topology evidence="1">Multi-pass membrane protein</topology>
    </subcellularLocation>
</comment>
<dbReference type="AlphaFoldDB" id="A0A6I4ME08"/>
<evidence type="ECO:0000256" key="3">
    <source>
        <dbReference type="ARBA" id="ARBA00022692"/>
    </source>
</evidence>
<protein>
    <submittedName>
        <fullName evidence="8">MFS transporter</fullName>
    </submittedName>
</protein>
<keyword evidence="5 7" id="KW-0472">Membrane</keyword>